<dbReference type="AlphaFoldDB" id="A0AAP0RBA6"/>
<protein>
    <submittedName>
        <fullName evidence="1">Uncharacterized protein</fullName>
    </submittedName>
</protein>
<dbReference type="PANTHER" id="PTHR10492">
    <property type="match status" value="1"/>
</dbReference>
<sequence length="98" mass="11792">MQGKDAYPIYRRKDNKRQVRVRNQMLDNRWVVPYNLYLLTRYNCHINVEICSGLKAVKYLYKYIYKGHDKITIFIAIAEGNKMVDEIQQFQDARWVSA</sequence>
<proteinExistence type="predicted"/>
<dbReference type="PANTHER" id="PTHR10492:SF92">
    <property type="entry name" value="ATP-DEPENDENT DNA HELICASE"/>
    <property type="match status" value="1"/>
</dbReference>
<keyword evidence="2" id="KW-1185">Reference proteome</keyword>
<evidence type="ECO:0000313" key="2">
    <source>
        <dbReference type="Proteomes" id="UP001415857"/>
    </source>
</evidence>
<accession>A0AAP0RBA6</accession>
<dbReference type="Proteomes" id="UP001415857">
    <property type="component" value="Unassembled WGS sequence"/>
</dbReference>
<comment type="caution">
    <text evidence="1">The sequence shown here is derived from an EMBL/GenBank/DDBJ whole genome shotgun (WGS) entry which is preliminary data.</text>
</comment>
<reference evidence="1 2" key="1">
    <citation type="journal article" date="2024" name="Plant J.">
        <title>Genome sequences and population genomics reveal climatic adaptation and genomic divergence between two closely related sweetgum species.</title>
        <authorList>
            <person name="Xu W.Q."/>
            <person name="Ren C.Q."/>
            <person name="Zhang X.Y."/>
            <person name="Comes H.P."/>
            <person name="Liu X.H."/>
            <person name="Li Y.G."/>
            <person name="Kettle C.J."/>
            <person name="Jalonen R."/>
            <person name="Gaisberger H."/>
            <person name="Ma Y.Z."/>
            <person name="Qiu Y.X."/>
        </authorList>
    </citation>
    <scope>NUCLEOTIDE SEQUENCE [LARGE SCALE GENOMIC DNA]</scope>
    <source>
        <strain evidence="1">Hangzhou</strain>
    </source>
</reference>
<name>A0AAP0RBA6_LIQFO</name>
<dbReference type="EMBL" id="JBBPBK010000011">
    <property type="protein sequence ID" value="KAK9274459.1"/>
    <property type="molecule type" value="Genomic_DNA"/>
</dbReference>
<evidence type="ECO:0000313" key="1">
    <source>
        <dbReference type="EMBL" id="KAK9274459.1"/>
    </source>
</evidence>
<gene>
    <name evidence="1" type="ORF">L1049_021706</name>
</gene>
<organism evidence="1 2">
    <name type="scientific">Liquidambar formosana</name>
    <name type="common">Formosan gum</name>
    <dbReference type="NCBI Taxonomy" id="63359"/>
    <lineage>
        <taxon>Eukaryota</taxon>
        <taxon>Viridiplantae</taxon>
        <taxon>Streptophyta</taxon>
        <taxon>Embryophyta</taxon>
        <taxon>Tracheophyta</taxon>
        <taxon>Spermatophyta</taxon>
        <taxon>Magnoliopsida</taxon>
        <taxon>eudicotyledons</taxon>
        <taxon>Gunneridae</taxon>
        <taxon>Pentapetalae</taxon>
        <taxon>Saxifragales</taxon>
        <taxon>Altingiaceae</taxon>
        <taxon>Liquidambar</taxon>
    </lineage>
</organism>